<accession>A0ABT3PY60</accession>
<keyword evidence="2" id="KW-1185">Reference proteome</keyword>
<dbReference type="EMBL" id="JAJNDC010000001">
    <property type="protein sequence ID" value="MCW9712807.1"/>
    <property type="molecule type" value="Genomic_DNA"/>
</dbReference>
<reference evidence="1 2" key="1">
    <citation type="submission" date="2021-11" db="EMBL/GenBank/DDBJ databases">
        <title>Aliifidinibius sp. nov., a new bacterium isolated from saline soil.</title>
        <authorList>
            <person name="Galisteo C."/>
            <person name="De La Haba R."/>
            <person name="Sanchez-Porro C."/>
            <person name="Ventosa A."/>
        </authorList>
    </citation>
    <scope>NUCLEOTIDE SEQUENCE [LARGE SCALE GENOMIC DNA]</scope>
    <source>
        <strain evidence="1 2">KACC 190600</strain>
    </source>
</reference>
<name>A0ABT3PY60_9BACT</name>
<sequence>SELQQNFKAQYITEAIPYNFSIEWSKGTEGYSEVLEQPYYEFSLDWASDFNPDALADRHPHRVTYKLIAVPGDQPEFYLLQFLEPGNTKTPDLSWADAGDFTGRVSLFDEAGQQALSTIYSKGEMTDFIPEETKDEFEMWDNTRGKTDTDEMQLVCVTVTTHHCTDWYRVYSDG</sequence>
<comment type="caution">
    <text evidence="1">The sequence shown here is derived from an EMBL/GenBank/DDBJ whole genome shotgun (WGS) entry which is preliminary data.</text>
</comment>
<feature type="non-terminal residue" evidence="1">
    <location>
        <position position="1"/>
    </location>
</feature>
<dbReference type="RefSeq" id="WP_265789028.1">
    <property type="nucleotide sequence ID" value="NZ_BAABRS010000001.1"/>
</dbReference>
<organism evidence="1 2">
    <name type="scientific">Fodinibius salicampi</name>
    <dbReference type="NCBI Taxonomy" id="1920655"/>
    <lineage>
        <taxon>Bacteria</taxon>
        <taxon>Pseudomonadati</taxon>
        <taxon>Balneolota</taxon>
        <taxon>Balneolia</taxon>
        <taxon>Balneolales</taxon>
        <taxon>Balneolaceae</taxon>
        <taxon>Fodinibius</taxon>
    </lineage>
</organism>
<protein>
    <submittedName>
        <fullName evidence="1">Uncharacterized protein</fullName>
    </submittedName>
</protein>
<dbReference type="Proteomes" id="UP001207337">
    <property type="component" value="Unassembled WGS sequence"/>
</dbReference>
<gene>
    <name evidence="1" type="ORF">LQ318_07810</name>
</gene>
<proteinExistence type="predicted"/>
<evidence type="ECO:0000313" key="2">
    <source>
        <dbReference type="Proteomes" id="UP001207337"/>
    </source>
</evidence>
<evidence type="ECO:0000313" key="1">
    <source>
        <dbReference type="EMBL" id="MCW9712807.1"/>
    </source>
</evidence>